<dbReference type="PANTHER" id="PTHR11735:SF6">
    <property type="entry name" value="TRNA N6-ADENOSINE THREONYLCARBAMOYLTRANSFERASE, MITOCHONDRIAL"/>
    <property type="match status" value="1"/>
</dbReference>
<dbReference type="EMBL" id="CAEZUA010000005">
    <property type="protein sequence ID" value="CAB4581153.1"/>
    <property type="molecule type" value="Genomic_DNA"/>
</dbReference>
<evidence type="ECO:0000313" key="14">
    <source>
        <dbReference type="EMBL" id="CAB4850703.1"/>
    </source>
</evidence>
<dbReference type="GO" id="GO:0061711">
    <property type="term" value="F:tRNA N(6)-L-threonylcarbamoyladenine synthase activity"/>
    <property type="evidence" value="ECO:0007669"/>
    <property type="project" value="UniProtKB-EC"/>
</dbReference>
<evidence type="ECO:0000256" key="6">
    <source>
        <dbReference type="ARBA" id="ARBA00023004"/>
    </source>
</evidence>
<dbReference type="SUPFAM" id="SSF53067">
    <property type="entry name" value="Actin-like ATPase domain"/>
    <property type="match status" value="1"/>
</dbReference>
<dbReference type="InterPro" id="IPR000905">
    <property type="entry name" value="Gcp-like_dom"/>
</dbReference>
<comment type="catalytic activity">
    <reaction evidence="8">
        <text>L-threonylcarbamoyladenylate + adenosine(37) in tRNA = N(6)-L-threonylcarbamoyladenosine(37) in tRNA + AMP + H(+)</text>
        <dbReference type="Rhea" id="RHEA:37059"/>
        <dbReference type="Rhea" id="RHEA-COMP:10162"/>
        <dbReference type="Rhea" id="RHEA-COMP:10163"/>
        <dbReference type="ChEBI" id="CHEBI:15378"/>
        <dbReference type="ChEBI" id="CHEBI:73682"/>
        <dbReference type="ChEBI" id="CHEBI:74411"/>
        <dbReference type="ChEBI" id="CHEBI:74418"/>
        <dbReference type="ChEBI" id="CHEBI:456215"/>
        <dbReference type="EC" id="2.3.1.234"/>
    </reaction>
</comment>
<accession>A0A6J6F294</accession>
<keyword evidence="7" id="KW-0012">Acyltransferase</keyword>
<evidence type="ECO:0000256" key="3">
    <source>
        <dbReference type="ARBA" id="ARBA00022679"/>
    </source>
</evidence>
<evidence type="ECO:0000313" key="15">
    <source>
        <dbReference type="EMBL" id="CAB5069612.1"/>
    </source>
</evidence>
<name>A0A6J6F294_9ZZZZ</name>
<keyword evidence="2" id="KW-0963">Cytoplasm</keyword>
<dbReference type="EMBL" id="CAEZXT010000011">
    <property type="protein sequence ID" value="CAB4691863.1"/>
    <property type="molecule type" value="Genomic_DNA"/>
</dbReference>
<keyword evidence="4" id="KW-0819">tRNA processing</keyword>
<gene>
    <name evidence="10" type="ORF">UFOPK1773_00169</name>
    <name evidence="11" type="ORF">UFOPK2288_00461</name>
    <name evidence="12" type="ORF">UFOPK2589_00322</name>
    <name evidence="13" type="ORF">UFOPK2931_00090</name>
    <name evidence="14" type="ORF">UFOPK3287_00861</name>
    <name evidence="15" type="ORF">UFOPK4372_00034</name>
</gene>
<keyword evidence="6" id="KW-0408">Iron</keyword>
<dbReference type="AlphaFoldDB" id="A0A6J6F294"/>
<dbReference type="CDD" id="cd24133">
    <property type="entry name" value="ASKHA_NBD_TsaD_bac"/>
    <property type="match status" value="1"/>
</dbReference>
<dbReference type="GO" id="GO:0002949">
    <property type="term" value="P:tRNA threonylcarbamoyladenosine modification"/>
    <property type="evidence" value="ECO:0007669"/>
    <property type="project" value="InterPro"/>
</dbReference>
<evidence type="ECO:0000256" key="8">
    <source>
        <dbReference type="ARBA" id="ARBA00048117"/>
    </source>
</evidence>
<evidence type="ECO:0000313" key="13">
    <source>
        <dbReference type="EMBL" id="CAB4769715.1"/>
    </source>
</evidence>
<keyword evidence="5" id="KW-0479">Metal-binding</keyword>
<dbReference type="EMBL" id="CAEZWS010000016">
    <property type="protein sequence ID" value="CAB4661190.1"/>
    <property type="molecule type" value="Genomic_DNA"/>
</dbReference>
<dbReference type="FunFam" id="3.30.420.40:FF:000040">
    <property type="entry name" value="tRNA N6-adenosine threonylcarbamoyltransferase"/>
    <property type="match status" value="1"/>
</dbReference>
<evidence type="ECO:0000256" key="4">
    <source>
        <dbReference type="ARBA" id="ARBA00022694"/>
    </source>
</evidence>
<dbReference type="InterPro" id="IPR043129">
    <property type="entry name" value="ATPase_NBD"/>
</dbReference>
<protein>
    <recommendedName>
        <fullName evidence="1">N(6)-L-threonylcarbamoyladenine synthase</fullName>
        <ecNumber evidence="1">2.3.1.234</ecNumber>
    </recommendedName>
</protein>
<dbReference type="Pfam" id="PF00814">
    <property type="entry name" value="TsaD"/>
    <property type="match status" value="1"/>
</dbReference>
<evidence type="ECO:0000313" key="10">
    <source>
        <dbReference type="EMBL" id="CAB4581153.1"/>
    </source>
</evidence>
<evidence type="ECO:0000256" key="7">
    <source>
        <dbReference type="ARBA" id="ARBA00023315"/>
    </source>
</evidence>
<dbReference type="InterPro" id="IPR017861">
    <property type="entry name" value="KAE1/TsaD"/>
</dbReference>
<keyword evidence="3" id="KW-0808">Transferase</keyword>
<dbReference type="GO" id="GO:0046872">
    <property type="term" value="F:metal ion binding"/>
    <property type="evidence" value="ECO:0007669"/>
    <property type="project" value="UniProtKB-KW"/>
</dbReference>
<dbReference type="InterPro" id="IPR022450">
    <property type="entry name" value="TsaD"/>
</dbReference>
<dbReference type="Gene3D" id="3.30.420.40">
    <property type="match status" value="2"/>
</dbReference>
<dbReference type="EC" id="2.3.1.234" evidence="1"/>
<dbReference type="PRINTS" id="PR00789">
    <property type="entry name" value="OSIALOPTASE"/>
</dbReference>
<evidence type="ECO:0000256" key="5">
    <source>
        <dbReference type="ARBA" id="ARBA00022723"/>
    </source>
</evidence>
<dbReference type="NCBIfam" id="TIGR00329">
    <property type="entry name" value="gcp_kae1"/>
    <property type="match status" value="1"/>
</dbReference>
<evidence type="ECO:0000256" key="1">
    <source>
        <dbReference type="ARBA" id="ARBA00012156"/>
    </source>
</evidence>
<evidence type="ECO:0000259" key="9">
    <source>
        <dbReference type="Pfam" id="PF00814"/>
    </source>
</evidence>
<dbReference type="HAMAP" id="MF_01445">
    <property type="entry name" value="TsaD"/>
    <property type="match status" value="1"/>
</dbReference>
<dbReference type="FunFam" id="3.30.420.40:FF:000012">
    <property type="entry name" value="tRNA N6-adenosine threonylcarbamoyltransferase"/>
    <property type="match status" value="1"/>
</dbReference>
<organism evidence="10">
    <name type="scientific">freshwater metagenome</name>
    <dbReference type="NCBI Taxonomy" id="449393"/>
    <lineage>
        <taxon>unclassified sequences</taxon>
        <taxon>metagenomes</taxon>
        <taxon>ecological metagenomes</taxon>
    </lineage>
</organism>
<dbReference type="EMBL" id="CAEZZZ010000001">
    <property type="protein sequence ID" value="CAB4769715.1"/>
    <property type="molecule type" value="Genomic_DNA"/>
</dbReference>
<dbReference type="EMBL" id="CAFBQZ010000001">
    <property type="protein sequence ID" value="CAB5069612.1"/>
    <property type="molecule type" value="Genomic_DNA"/>
</dbReference>
<evidence type="ECO:0000256" key="2">
    <source>
        <dbReference type="ARBA" id="ARBA00022490"/>
    </source>
</evidence>
<feature type="domain" description="Gcp-like" evidence="9">
    <location>
        <begin position="27"/>
        <end position="313"/>
    </location>
</feature>
<dbReference type="EMBL" id="CAFBJH010000052">
    <property type="protein sequence ID" value="CAB4850703.1"/>
    <property type="molecule type" value="Genomic_DNA"/>
</dbReference>
<dbReference type="NCBIfam" id="TIGR03723">
    <property type="entry name" value="T6A_TsaD_YgjD"/>
    <property type="match status" value="1"/>
</dbReference>
<proteinExistence type="inferred from homology"/>
<evidence type="ECO:0000313" key="11">
    <source>
        <dbReference type="EMBL" id="CAB4661190.1"/>
    </source>
</evidence>
<evidence type="ECO:0000313" key="12">
    <source>
        <dbReference type="EMBL" id="CAB4691863.1"/>
    </source>
</evidence>
<dbReference type="PANTHER" id="PTHR11735">
    <property type="entry name" value="TRNA N6-ADENOSINE THREONYLCARBAMOYLTRANSFERASE"/>
    <property type="match status" value="1"/>
</dbReference>
<reference evidence="10" key="1">
    <citation type="submission" date="2020-05" db="EMBL/GenBank/DDBJ databases">
        <authorList>
            <person name="Chiriac C."/>
            <person name="Salcher M."/>
            <person name="Ghai R."/>
            <person name="Kavagutti S V."/>
        </authorList>
    </citation>
    <scope>NUCLEOTIDE SEQUENCE</scope>
</reference>
<sequence length="345" mass="35558">MSNEPLVLGIETSCDETAVGIVRGRTLLANVISSSVEEHARFGGVVPEIASRAHLEAMEAILHQALNEAKISLTDIDAVAVTAGPGLVGALLVGVASASGLALGLGKPIYGVNHLAAHVSVDLLAHTQEVKPTIALLVSGGHSSLLQVDDITSSVTKLGESMDDAAGEAFDKIARVMGLGFPGGPAIDRDARSGNKTAIDFPRGLTQSSDWETRPFDFSFSGLKTAVARYLEATPNYARADVSASFQEAIVDVLMQKAIRACASTGIDSLVIAGGVAANSRLRTLAQERCDKAKISLRIPEPALCTDNGAMVACLGSLMVSAGRAPSPVGIEAQSSMSVTTVSVA</sequence>